<dbReference type="InterPro" id="IPR013094">
    <property type="entry name" value="AB_hydrolase_3"/>
</dbReference>
<dbReference type="AlphaFoldDB" id="A0AAW2C7F1"/>
<dbReference type="PANTHER" id="PTHR23024">
    <property type="entry name" value="ARYLACETAMIDE DEACETYLASE"/>
    <property type="match status" value="1"/>
</dbReference>
<name>A0AAW2C7F1_9ROSI</name>
<accession>A0AAW2C7F1</accession>
<gene>
    <name evidence="3" type="ORF">SO802_023893</name>
</gene>
<dbReference type="GO" id="GO:0016787">
    <property type="term" value="F:hydrolase activity"/>
    <property type="evidence" value="ECO:0007669"/>
    <property type="project" value="InterPro"/>
</dbReference>
<dbReference type="Gene3D" id="3.40.50.1820">
    <property type="entry name" value="alpha/beta hydrolase"/>
    <property type="match status" value="1"/>
</dbReference>
<dbReference type="EMBL" id="JAZDWU010000008">
    <property type="protein sequence ID" value="KAK9994190.1"/>
    <property type="molecule type" value="Genomic_DNA"/>
</dbReference>
<comment type="similarity">
    <text evidence="1">Belongs to the 'GDXG' lipolytic enzyme family.</text>
</comment>
<evidence type="ECO:0000313" key="4">
    <source>
        <dbReference type="Proteomes" id="UP001459277"/>
    </source>
</evidence>
<organism evidence="3 4">
    <name type="scientific">Lithocarpus litseifolius</name>
    <dbReference type="NCBI Taxonomy" id="425828"/>
    <lineage>
        <taxon>Eukaryota</taxon>
        <taxon>Viridiplantae</taxon>
        <taxon>Streptophyta</taxon>
        <taxon>Embryophyta</taxon>
        <taxon>Tracheophyta</taxon>
        <taxon>Spermatophyta</taxon>
        <taxon>Magnoliopsida</taxon>
        <taxon>eudicotyledons</taxon>
        <taxon>Gunneridae</taxon>
        <taxon>Pentapetalae</taxon>
        <taxon>rosids</taxon>
        <taxon>fabids</taxon>
        <taxon>Fagales</taxon>
        <taxon>Fagaceae</taxon>
        <taxon>Lithocarpus</taxon>
    </lineage>
</organism>
<evidence type="ECO:0000256" key="1">
    <source>
        <dbReference type="ARBA" id="ARBA00010515"/>
    </source>
</evidence>
<dbReference type="SUPFAM" id="SSF53474">
    <property type="entry name" value="alpha/beta-Hydrolases"/>
    <property type="match status" value="1"/>
</dbReference>
<evidence type="ECO:0000313" key="3">
    <source>
        <dbReference type="EMBL" id="KAK9994190.1"/>
    </source>
</evidence>
<dbReference type="Pfam" id="PF07859">
    <property type="entry name" value="Abhydrolase_3"/>
    <property type="match status" value="1"/>
</dbReference>
<keyword evidence="4" id="KW-1185">Reference proteome</keyword>
<dbReference type="Proteomes" id="UP001459277">
    <property type="component" value="Unassembled WGS sequence"/>
</dbReference>
<sequence length="322" mass="36498">MSGEETAAKPLDPFNFHHIVENDDSTIQRRFEFPRTAARPDDNGSAPVIAKDVTFIQEHKTYVRIFLPRQALDKNNTKKLPLIVYYHGGCFIILNADSTPNHDFCYNLASQLFAVVISVDYRLAPEHCLPAGYDDSVETLHWIKSTDEKLLRDHVDYSKCYLMGTSAGGNIAYHVGLHVSKAIDDLEPLKIKGLLLHTPFFGSTQRSGSEQRLINDPVLPPSSDDVMWKLSLPIGSDRDHEYCNPRVVDEFDQIKKLGWLIVVMGCDGDPLSDSQKKLVEMLKRKDIMVETQYKEGDYHAVELLNHTNAKALYGYLSQFLEN</sequence>
<reference evidence="3 4" key="1">
    <citation type="submission" date="2024-01" db="EMBL/GenBank/DDBJ databases">
        <title>A telomere-to-telomere, gap-free genome of sweet tea (Lithocarpus litseifolius).</title>
        <authorList>
            <person name="Zhou J."/>
        </authorList>
    </citation>
    <scope>NUCLEOTIDE SEQUENCE [LARGE SCALE GENOMIC DNA]</scope>
    <source>
        <strain evidence="3">Zhou-2022a</strain>
        <tissue evidence="3">Leaf</tissue>
    </source>
</reference>
<evidence type="ECO:0000259" key="2">
    <source>
        <dbReference type="Pfam" id="PF07859"/>
    </source>
</evidence>
<proteinExistence type="inferred from homology"/>
<comment type="caution">
    <text evidence="3">The sequence shown here is derived from an EMBL/GenBank/DDBJ whole genome shotgun (WGS) entry which is preliminary data.</text>
</comment>
<dbReference type="InterPro" id="IPR050466">
    <property type="entry name" value="Carboxylest/Gibb_receptor"/>
</dbReference>
<dbReference type="InterPro" id="IPR029058">
    <property type="entry name" value="AB_hydrolase_fold"/>
</dbReference>
<dbReference type="PANTHER" id="PTHR23024:SF546">
    <property type="entry name" value="CARBOXYLESTERASE 120-RELATED"/>
    <property type="match status" value="1"/>
</dbReference>
<feature type="domain" description="Alpha/beta hydrolase fold-3" evidence="2">
    <location>
        <begin position="83"/>
        <end position="301"/>
    </location>
</feature>
<protein>
    <recommendedName>
        <fullName evidence="2">Alpha/beta hydrolase fold-3 domain-containing protein</fullName>
    </recommendedName>
</protein>